<evidence type="ECO:0000256" key="1">
    <source>
        <dbReference type="SAM" id="Phobius"/>
    </source>
</evidence>
<name>A0ABP3PIA6_9PROT</name>
<evidence type="ECO:0000313" key="2">
    <source>
        <dbReference type="EMBL" id="GAA0566132.1"/>
    </source>
</evidence>
<keyword evidence="1" id="KW-1133">Transmembrane helix</keyword>
<dbReference type="Proteomes" id="UP001499951">
    <property type="component" value="Unassembled WGS sequence"/>
</dbReference>
<protein>
    <submittedName>
        <fullName evidence="2">Uncharacterized protein</fullName>
    </submittedName>
</protein>
<organism evidence="2 3">
    <name type="scientific">Rhizomicrobium electricum</name>
    <dbReference type="NCBI Taxonomy" id="480070"/>
    <lineage>
        <taxon>Bacteria</taxon>
        <taxon>Pseudomonadati</taxon>
        <taxon>Pseudomonadota</taxon>
        <taxon>Alphaproteobacteria</taxon>
        <taxon>Micropepsales</taxon>
        <taxon>Micropepsaceae</taxon>
        <taxon>Rhizomicrobium</taxon>
    </lineage>
</organism>
<evidence type="ECO:0000313" key="3">
    <source>
        <dbReference type="Proteomes" id="UP001499951"/>
    </source>
</evidence>
<keyword evidence="1" id="KW-0472">Membrane</keyword>
<reference evidence="3" key="1">
    <citation type="journal article" date="2019" name="Int. J. Syst. Evol. Microbiol.">
        <title>The Global Catalogue of Microorganisms (GCM) 10K type strain sequencing project: providing services to taxonomists for standard genome sequencing and annotation.</title>
        <authorList>
            <consortium name="The Broad Institute Genomics Platform"/>
            <consortium name="The Broad Institute Genome Sequencing Center for Infectious Disease"/>
            <person name="Wu L."/>
            <person name="Ma J."/>
        </authorList>
    </citation>
    <scope>NUCLEOTIDE SEQUENCE [LARGE SCALE GENOMIC DNA]</scope>
    <source>
        <strain evidence="3">JCM 15089</strain>
    </source>
</reference>
<sequence length="88" mass="9762">MMTRRTLLWLWSAASLTWLAFLCFKLLSNCDPYAGLATFCAAGPHSDLGSELAGNLTLIFIAGIVLPLLILAIVIFLERVIRWARQPN</sequence>
<gene>
    <name evidence="2" type="ORF">GCM10008942_13190</name>
</gene>
<accession>A0ABP3PIA6</accession>
<comment type="caution">
    <text evidence="2">The sequence shown here is derived from an EMBL/GenBank/DDBJ whole genome shotgun (WGS) entry which is preliminary data.</text>
</comment>
<keyword evidence="3" id="KW-1185">Reference proteome</keyword>
<keyword evidence="1" id="KW-0812">Transmembrane</keyword>
<proteinExistence type="predicted"/>
<feature type="transmembrane region" description="Helical" evidence="1">
    <location>
        <begin position="52"/>
        <end position="77"/>
    </location>
</feature>
<dbReference type="EMBL" id="BAAADD010000003">
    <property type="protein sequence ID" value="GAA0566132.1"/>
    <property type="molecule type" value="Genomic_DNA"/>
</dbReference>